<evidence type="ECO:0000256" key="2">
    <source>
        <dbReference type="ARBA" id="ARBA00022694"/>
    </source>
</evidence>
<evidence type="ECO:0000259" key="6">
    <source>
        <dbReference type="Pfam" id="PF25151"/>
    </source>
</evidence>
<dbReference type="SUPFAM" id="SSF48371">
    <property type="entry name" value="ARM repeat"/>
    <property type="match status" value="1"/>
</dbReference>
<evidence type="ECO:0000313" key="8">
    <source>
        <dbReference type="Proteomes" id="UP001249851"/>
    </source>
</evidence>
<dbReference type="Pfam" id="PF25150">
    <property type="entry name" value="TPR_Trm732"/>
    <property type="match status" value="1"/>
</dbReference>
<dbReference type="EMBL" id="JARQWQ010000072">
    <property type="protein sequence ID" value="KAK2554090.1"/>
    <property type="molecule type" value="Genomic_DNA"/>
</dbReference>
<dbReference type="PANTHER" id="PTHR14387:SF7">
    <property type="entry name" value="THYROID ADENOMA-ASSOCIATED PROTEIN"/>
    <property type="match status" value="1"/>
</dbReference>
<dbReference type="GO" id="GO:0030488">
    <property type="term" value="P:tRNA methylation"/>
    <property type="evidence" value="ECO:0007669"/>
    <property type="project" value="TreeGrafter"/>
</dbReference>
<dbReference type="Pfam" id="PF10350">
    <property type="entry name" value="DUF2428"/>
    <property type="match status" value="1"/>
</dbReference>
<evidence type="ECO:0000313" key="7">
    <source>
        <dbReference type="EMBL" id="KAK2554090.1"/>
    </source>
</evidence>
<evidence type="ECO:0000256" key="1">
    <source>
        <dbReference type="ARBA" id="ARBA00010409"/>
    </source>
</evidence>
<accession>A0AAD9UYB3</accession>
<keyword evidence="2" id="KW-0819">tRNA processing</keyword>
<reference evidence="7" key="1">
    <citation type="journal article" date="2023" name="G3 (Bethesda)">
        <title>Whole genome assembly and annotation of the endangered Caribbean coral Acropora cervicornis.</title>
        <authorList>
            <person name="Selwyn J.D."/>
            <person name="Vollmer S.V."/>
        </authorList>
    </citation>
    <scope>NUCLEOTIDE SEQUENCE</scope>
    <source>
        <strain evidence="7">K2</strain>
    </source>
</reference>
<feature type="domain" description="DUF2428" evidence="4">
    <location>
        <begin position="696"/>
        <end position="961"/>
    </location>
</feature>
<evidence type="ECO:0000259" key="5">
    <source>
        <dbReference type="Pfam" id="PF25150"/>
    </source>
</evidence>
<feature type="domain" description="tRNA (32-2'-O)-methyltransferase regulator THADA-like TPR repeats region" evidence="5">
    <location>
        <begin position="296"/>
        <end position="551"/>
    </location>
</feature>
<dbReference type="GO" id="GO:0005829">
    <property type="term" value="C:cytosol"/>
    <property type="evidence" value="ECO:0007669"/>
    <property type="project" value="TreeGrafter"/>
</dbReference>
<comment type="caution">
    <text evidence="7">The sequence shown here is derived from an EMBL/GenBank/DDBJ whole genome shotgun (WGS) entry which is preliminary data.</text>
</comment>
<evidence type="ECO:0000256" key="3">
    <source>
        <dbReference type="ARBA" id="ARBA00035698"/>
    </source>
</evidence>
<name>A0AAD9UYB3_ACRCE</name>
<organism evidence="7 8">
    <name type="scientific">Acropora cervicornis</name>
    <name type="common">Staghorn coral</name>
    <dbReference type="NCBI Taxonomy" id="6130"/>
    <lineage>
        <taxon>Eukaryota</taxon>
        <taxon>Metazoa</taxon>
        <taxon>Cnidaria</taxon>
        <taxon>Anthozoa</taxon>
        <taxon>Hexacorallia</taxon>
        <taxon>Scleractinia</taxon>
        <taxon>Astrocoeniina</taxon>
        <taxon>Acroporidae</taxon>
        <taxon>Acropora</taxon>
    </lineage>
</organism>
<proteinExistence type="inferred from homology"/>
<comment type="similarity">
    <text evidence="1">Belongs to the THADA family.</text>
</comment>
<dbReference type="InterPro" id="IPR056842">
    <property type="entry name" value="THADA-like_TPR_C"/>
</dbReference>
<dbReference type="InterPro" id="IPR019442">
    <property type="entry name" value="THADA/TRM732_DUF2428"/>
</dbReference>
<gene>
    <name evidence="7" type="ORF">P5673_024436</name>
</gene>
<evidence type="ECO:0000259" key="4">
    <source>
        <dbReference type="Pfam" id="PF10350"/>
    </source>
</evidence>
<sequence length="1309" mass="146339">MDKVFLLTKLLQCSAQLKSFETESWDILFSQPCDERTGKLIFPSHVSSGEIIQSIADDPKIISYFQQCKDIVNFSHLCLCRGVLTMVPLQALTQRTEFILSDQGKLGTLLFDALFPDLCSLCDGLKESSSCLLAFRTLTLWANHARQIAATEQCVASWLEGIFHGTSPIATRLLSYVWTAWDHPVEGVRYESKLIFEHVVRMHLIVDSVGDTFLKDLIASLLKVGWHVRGKYGPLGCMASIVGATKMLLWFPTILQELFPFMKERGLVPHIMDFIDKMAVSHRKEITETGKDIQEWLEVWMMPLLYHLKHGCMRMREHLAQYCIPKLLRCCPESLQYSVDHLQETNARSSGLMSFNTKSLGSLTGESVSLWCGVVPVELLRKALCHLDDQIRLSALGLLCESPRTTESISELDLQLLQMFVTANMNNQSPSFRQQAAAQVKKFFLRLKECIRICSKKGRGDEINEKLCGEHQLAHYKEFLRWFCGFQFDSLFPGASSTRRTTALSNLMLAKQVFSFEASTSAKGFDVVEVFTEDAISILLCCLKDSYEHNKMVAFDLLMAVPPQCLPFQEKGSLREWISLIDRLVSSPRAVDASSAAMYLRLLVERCSIPLIFNMNITSPRVEEPNELLERVPCVQAFRALRYLTDLLKLHYSVASRNLSLIGIQAPMHGVLYCLRSIISFTTLSSVAADKHWQSLMSSLVNECLSTADIVEPVITSESPEGLTAEDAQGVEEDFLGISEPFGDVLESGSVKAPASQLLLVCCWRTMKEVALLLGELAESAPLQIGDINPGLLTTKQLQTIGAFFTKVLLTSKHRGAFELAYTAFAKLCAVVWSSAIKDLRQLPEQWLQSLLDDLTSTTPLQALCGTRRSAGVPFFILAVVTTEPFAAGRSCFKRVMKELLQIASKPVEENKIHDSSLPQVHACNILRALYRETKLGEDVFPFVSNGVVVAVKGFHSNNWAMRNSSTLLFSALVTRVFGVKRAKDEHSKENCMTGREFFSRFPELHSFLLSQLRAACHGIDRDNTVYPSLYPVLVILSRLYPSTMDGVDSVLNMSKFVPLVIGCRKSMVIKTRMISARAVVPLVCGDLFIQTLHDLLTSLPAGPCDGVKQNQIHGSLLQHSAWLGTRCNLCALSRSVFLDIVLHFVVDWSWFEHSDSELIKLAGGDLLALKQQFEILAVEETLSEEYQTPAVIGGVFVGKALAGICLQACKDRTDEPDKLMIASKYYSVIQRLLRSCEYEVRSVVLEFFLSQLSSESNNSLQCESSLDTTCSTTESCSLISFGTVHFNTQLFTMAIKEEKHVDCLVKVN</sequence>
<dbReference type="InterPro" id="IPR051954">
    <property type="entry name" value="tRNA_methyltransferase_THADA"/>
</dbReference>
<reference evidence="7" key="2">
    <citation type="journal article" date="2023" name="Science">
        <title>Genomic signatures of disease resistance in endangered staghorn corals.</title>
        <authorList>
            <person name="Vollmer S.V."/>
            <person name="Selwyn J.D."/>
            <person name="Despard B.A."/>
            <person name="Roesel C.L."/>
        </authorList>
    </citation>
    <scope>NUCLEOTIDE SEQUENCE</scope>
    <source>
        <strain evidence="7">K2</strain>
    </source>
</reference>
<dbReference type="Pfam" id="PF25151">
    <property type="entry name" value="TPR_Trm732_C"/>
    <property type="match status" value="1"/>
</dbReference>
<protein>
    <recommendedName>
        <fullName evidence="3">tRNA (32-2'-O)-methyltransferase regulator THADA</fullName>
    </recommendedName>
</protein>
<feature type="domain" description="tRNA (32-2'-O)-methyltransferase regulator THADA-like C-terminal TPR repeats region" evidence="6">
    <location>
        <begin position="963"/>
        <end position="1120"/>
    </location>
</feature>
<keyword evidence="8" id="KW-1185">Reference proteome</keyword>
<dbReference type="InterPro" id="IPR016024">
    <property type="entry name" value="ARM-type_fold"/>
</dbReference>
<dbReference type="PANTHER" id="PTHR14387">
    <property type="entry name" value="THADA/DEATH RECEPTOR INTERACTING PROTEIN"/>
    <property type="match status" value="1"/>
</dbReference>
<dbReference type="InterPro" id="IPR056843">
    <property type="entry name" value="THADA-like_TPR"/>
</dbReference>
<dbReference type="Proteomes" id="UP001249851">
    <property type="component" value="Unassembled WGS sequence"/>
</dbReference>